<comment type="caution">
    <text evidence="1">The sequence shown here is derived from an EMBL/GenBank/DDBJ whole genome shotgun (WGS) entry which is preliminary data.</text>
</comment>
<dbReference type="Proteomes" id="UP001163846">
    <property type="component" value="Unassembled WGS sequence"/>
</dbReference>
<dbReference type="EMBL" id="MU806640">
    <property type="protein sequence ID" value="KAJ3833749.1"/>
    <property type="molecule type" value="Genomic_DNA"/>
</dbReference>
<gene>
    <name evidence="1" type="ORF">F5878DRAFT_546002</name>
</gene>
<evidence type="ECO:0000313" key="2">
    <source>
        <dbReference type="Proteomes" id="UP001163846"/>
    </source>
</evidence>
<organism evidence="1 2">
    <name type="scientific">Lentinula raphanica</name>
    <dbReference type="NCBI Taxonomy" id="153919"/>
    <lineage>
        <taxon>Eukaryota</taxon>
        <taxon>Fungi</taxon>
        <taxon>Dikarya</taxon>
        <taxon>Basidiomycota</taxon>
        <taxon>Agaricomycotina</taxon>
        <taxon>Agaricomycetes</taxon>
        <taxon>Agaricomycetidae</taxon>
        <taxon>Agaricales</taxon>
        <taxon>Marasmiineae</taxon>
        <taxon>Omphalotaceae</taxon>
        <taxon>Lentinula</taxon>
    </lineage>
</organism>
<feature type="non-terminal residue" evidence="1">
    <location>
        <position position="1"/>
    </location>
</feature>
<reference evidence="1" key="1">
    <citation type="submission" date="2022-08" db="EMBL/GenBank/DDBJ databases">
        <authorList>
            <consortium name="DOE Joint Genome Institute"/>
            <person name="Min B."/>
            <person name="Riley R."/>
            <person name="Sierra-Patev S."/>
            <person name="Naranjo-Ortiz M."/>
            <person name="Looney B."/>
            <person name="Konkel Z."/>
            <person name="Slot J.C."/>
            <person name="Sakamoto Y."/>
            <person name="Steenwyk J.L."/>
            <person name="Rokas A."/>
            <person name="Carro J."/>
            <person name="Camarero S."/>
            <person name="Ferreira P."/>
            <person name="Molpeceres G."/>
            <person name="Ruiz-Duenas F.J."/>
            <person name="Serrano A."/>
            <person name="Henrissat B."/>
            <person name="Drula E."/>
            <person name="Hughes K.W."/>
            <person name="Mata J.L."/>
            <person name="Ishikawa N.K."/>
            <person name="Vargas-Isla R."/>
            <person name="Ushijima S."/>
            <person name="Smith C.A."/>
            <person name="Ahrendt S."/>
            <person name="Andreopoulos W."/>
            <person name="He G."/>
            <person name="Labutti K."/>
            <person name="Lipzen A."/>
            <person name="Ng V."/>
            <person name="Sandor L."/>
            <person name="Barry K."/>
            <person name="Martinez A.T."/>
            <person name="Xiao Y."/>
            <person name="Gibbons J.G."/>
            <person name="Terashima K."/>
            <person name="Hibbett D.S."/>
            <person name="Grigoriev I.V."/>
        </authorList>
    </citation>
    <scope>NUCLEOTIDE SEQUENCE</scope>
    <source>
        <strain evidence="1">TFB9207</strain>
    </source>
</reference>
<name>A0AA38NZY5_9AGAR</name>
<protein>
    <submittedName>
        <fullName evidence="1">Uncharacterized protein</fullName>
    </submittedName>
</protein>
<proteinExistence type="predicted"/>
<accession>A0AA38NZY5</accession>
<dbReference type="AlphaFoldDB" id="A0AA38NZY5"/>
<keyword evidence="2" id="KW-1185">Reference proteome</keyword>
<sequence length="185" mass="21306">MVLRRIQQAISEVITPSYIEKPPEFIGLPKAGTPKADNWRTLFSIFLPLALLSLWQEDSPVAAADANDMGTDYFKQDRTDFREYLRLHIDGLKANFPGFIQPSHHLAFHIHEGMELFSNVRNFWCFPGERLILRLRGIPVNHKIGELESTLLHSFCKGASFRRLTLNEDCPPLLKHCFLLIEKAY</sequence>
<evidence type="ECO:0000313" key="1">
    <source>
        <dbReference type="EMBL" id="KAJ3833749.1"/>
    </source>
</evidence>